<name>A0AAP0RLB9_LIQFO</name>
<evidence type="ECO:0000259" key="4">
    <source>
        <dbReference type="PROSITE" id="PS51294"/>
    </source>
</evidence>
<evidence type="ECO:0000313" key="6">
    <source>
        <dbReference type="Proteomes" id="UP001415857"/>
    </source>
</evidence>
<dbReference type="Proteomes" id="UP001415857">
    <property type="component" value="Unassembled WGS sequence"/>
</dbReference>
<dbReference type="InterPro" id="IPR017930">
    <property type="entry name" value="Myb_dom"/>
</dbReference>
<evidence type="ECO:0000313" key="5">
    <source>
        <dbReference type="EMBL" id="KAK9280341.1"/>
    </source>
</evidence>
<feature type="domain" description="HTH myb-type" evidence="4">
    <location>
        <begin position="473"/>
        <end position="530"/>
    </location>
</feature>
<dbReference type="Gene3D" id="1.10.246.220">
    <property type="match status" value="1"/>
</dbReference>
<dbReference type="SUPFAM" id="SSF46689">
    <property type="entry name" value="Homeodomain-like"/>
    <property type="match status" value="1"/>
</dbReference>
<dbReference type="PANTHER" id="PTHR47122:SF8">
    <property type="entry name" value="MYB-LIKE DOMAIN-CONTAINING PROTEIN"/>
    <property type="match status" value="1"/>
</dbReference>
<dbReference type="Pfam" id="PF00249">
    <property type="entry name" value="Myb_DNA-binding"/>
    <property type="match status" value="1"/>
</dbReference>
<feature type="domain" description="Myb-like" evidence="3">
    <location>
        <begin position="479"/>
        <end position="526"/>
    </location>
</feature>
<evidence type="ECO:0000256" key="2">
    <source>
        <dbReference type="ARBA" id="ARBA00023242"/>
    </source>
</evidence>
<proteinExistence type="predicted"/>
<protein>
    <submittedName>
        <fullName evidence="5">Uncharacterized protein</fullName>
    </submittedName>
</protein>
<evidence type="ECO:0000259" key="3">
    <source>
        <dbReference type="PROSITE" id="PS50090"/>
    </source>
</evidence>
<evidence type="ECO:0000256" key="1">
    <source>
        <dbReference type="ARBA" id="ARBA00004123"/>
    </source>
</evidence>
<dbReference type="PANTHER" id="PTHR47122">
    <property type="entry name" value="MYB-LIKE DNA-BINDING DOMAIN CONTAINING PROTEIN, EXPRESSED"/>
    <property type="match status" value="1"/>
</dbReference>
<dbReference type="AlphaFoldDB" id="A0AAP0RLB9"/>
<dbReference type="InterPro" id="IPR001005">
    <property type="entry name" value="SANT/Myb"/>
</dbReference>
<accession>A0AAP0RLB9</accession>
<reference evidence="5 6" key="1">
    <citation type="journal article" date="2024" name="Plant J.">
        <title>Genome sequences and population genomics reveal climatic adaptation and genomic divergence between two closely related sweetgum species.</title>
        <authorList>
            <person name="Xu W.Q."/>
            <person name="Ren C.Q."/>
            <person name="Zhang X.Y."/>
            <person name="Comes H.P."/>
            <person name="Liu X.H."/>
            <person name="Li Y.G."/>
            <person name="Kettle C.J."/>
            <person name="Jalonen R."/>
            <person name="Gaisberger H."/>
            <person name="Ma Y.Z."/>
            <person name="Qiu Y.X."/>
        </authorList>
    </citation>
    <scope>NUCLEOTIDE SEQUENCE [LARGE SCALE GENOMIC DNA]</scope>
    <source>
        <strain evidence="5">Hangzhou</strain>
    </source>
</reference>
<dbReference type="SMART" id="SM00717">
    <property type="entry name" value="SANT"/>
    <property type="match status" value="1"/>
</dbReference>
<keyword evidence="6" id="KW-1185">Reference proteome</keyword>
<comment type="caution">
    <text evidence="5">The sequence shown here is derived from an EMBL/GenBank/DDBJ whole genome shotgun (WGS) entry which is preliminary data.</text>
</comment>
<comment type="subcellular location">
    <subcellularLocation>
        <location evidence="1">Nucleus</location>
    </subcellularLocation>
</comment>
<organism evidence="5 6">
    <name type="scientific">Liquidambar formosana</name>
    <name type="common">Formosan gum</name>
    <dbReference type="NCBI Taxonomy" id="63359"/>
    <lineage>
        <taxon>Eukaryota</taxon>
        <taxon>Viridiplantae</taxon>
        <taxon>Streptophyta</taxon>
        <taxon>Embryophyta</taxon>
        <taxon>Tracheophyta</taxon>
        <taxon>Spermatophyta</taxon>
        <taxon>Magnoliopsida</taxon>
        <taxon>eudicotyledons</taxon>
        <taxon>Gunneridae</taxon>
        <taxon>Pentapetalae</taxon>
        <taxon>Saxifragales</taxon>
        <taxon>Altingiaceae</taxon>
        <taxon>Liquidambar</taxon>
    </lineage>
</organism>
<dbReference type="PROSITE" id="PS50090">
    <property type="entry name" value="MYB_LIKE"/>
    <property type="match status" value="1"/>
</dbReference>
<gene>
    <name evidence="5" type="ORF">L1049_014029</name>
</gene>
<dbReference type="EMBL" id="JBBPBK010000008">
    <property type="protein sequence ID" value="KAK9280341.1"/>
    <property type="molecule type" value="Genomic_DNA"/>
</dbReference>
<sequence length="599" mass="67491">MLENRQGGCKAKLMIGASKYTPITSDEGENMFTYKLEEVEGDGSFFPSSEDEVLGLEHLLAEPRCNENMVESLLGFDTFDPQKCFNSEDFSHAVEYDQMKIDSGVLDSKLTQDDEKTKLEFIDGLSQGTEEGFLHKANGLPSSCEDYLLGTKFADEVSKLDFGTCEGSCLGKVGLESYSSGFNGRDCGAKISKLSTASIPMLGSICEENSFSLENMTIYELHEAFGNIFGRETLVEDKQWLKRRILFGLQNLVELDNGSNFLECGVISNENEDKTIFSSSNEFSRRASSSFIGVLNNIPMPKDQHFKRKRIAGCASEIGEDGFGLLDPEEKGAVSVSQKRLRKPPRRFIEESLDQQSRYQNRKYGNSYKSSKDKFHHIRSHIQHSQKGIGATPLVCQEESFKGACIQVPFGPPIQKGHSKKNAFLEHESKDCEDSKLLVSNGKSDREHFLSKSQDDMSEDDCITRIGKDRVRRKHHRLWTDSEVMKLIEGVSQYGVGRWTEIKRLLFSSSTHRTSVDLKDKWRNLLRASCTKLQSTREVEQGRKQGSHQMHQSVLRRVRELALLYPYPRERKSKDSFTAPPIPAATSKKLVPLSTAVRG</sequence>
<dbReference type="InterPro" id="IPR009057">
    <property type="entry name" value="Homeodomain-like_sf"/>
</dbReference>
<dbReference type="GO" id="GO:0005634">
    <property type="term" value="C:nucleus"/>
    <property type="evidence" value="ECO:0007669"/>
    <property type="project" value="UniProtKB-SubCell"/>
</dbReference>
<dbReference type="PROSITE" id="PS51294">
    <property type="entry name" value="HTH_MYB"/>
    <property type="match status" value="1"/>
</dbReference>
<dbReference type="CDD" id="cd11660">
    <property type="entry name" value="SANT_TRF"/>
    <property type="match status" value="1"/>
</dbReference>
<keyword evidence="2" id="KW-0539">Nucleus</keyword>